<evidence type="ECO:0000256" key="1">
    <source>
        <dbReference type="SAM" id="Coils"/>
    </source>
</evidence>
<dbReference type="Proteomes" id="UP000655225">
    <property type="component" value="Unassembled WGS sequence"/>
</dbReference>
<comment type="caution">
    <text evidence="2">The sequence shown here is derived from an EMBL/GenBank/DDBJ whole genome shotgun (WGS) entry which is preliminary data.</text>
</comment>
<accession>A0A835DIS7</accession>
<protein>
    <submittedName>
        <fullName evidence="2">Uncharacterized protein</fullName>
    </submittedName>
</protein>
<proteinExistence type="predicted"/>
<name>A0A835DIS7_TETSI</name>
<sequence>MSGRSRAIKLFCPSLSKLVSLVAMEEQNLDLGSIARTFGLDPVTLRLNGYFISRGVDLISSSVTWKSLLSFFSARGLSTGTNDAYALIVDGKLCKAGTKRAYNPSDGENGNYQTAELNGLDFKRKPQLEDVNLLKKKKINESNSGYDDGTPRTAEYNGLGFKRKPLLGDANLINKKKMKETNSERILNSEEKTIDADNAKVIEWEDFEQELARLWSLSSALKKAKEKKHSLQHNIESLIQVSAESLSRSNELEEMRQKLEARKLVMGNMLMNSKVVADDVKTQEEHPKVAIRSLLLAGKALSVASKQLQWIVIEVNIGFFGGILAVRADHPWIIREIRRMSDWIGTGSFVLG</sequence>
<dbReference type="AlphaFoldDB" id="A0A835DIS7"/>
<dbReference type="OrthoDB" id="751983at2759"/>
<dbReference type="EMBL" id="JABCRI010000008">
    <property type="protein sequence ID" value="KAF8402107.1"/>
    <property type="molecule type" value="Genomic_DNA"/>
</dbReference>
<dbReference type="PANTHER" id="PTHR39104">
    <property type="entry name" value="AMINO ACID-LIGASE"/>
    <property type="match status" value="1"/>
</dbReference>
<evidence type="ECO:0000313" key="3">
    <source>
        <dbReference type="Proteomes" id="UP000655225"/>
    </source>
</evidence>
<organism evidence="2 3">
    <name type="scientific">Tetracentron sinense</name>
    <name type="common">Spur-leaf</name>
    <dbReference type="NCBI Taxonomy" id="13715"/>
    <lineage>
        <taxon>Eukaryota</taxon>
        <taxon>Viridiplantae</taxon>
        <taxon>Streptophyta</taxon>
        <taxon>Embryophyta</taxon>
        <taxon>Tracheophyta</taxon>
        <taxon>Spermatophyta</taxon>
        <taxon>Magnoliopsida</taxon>
        <taxon>Trochodendrales</taxon>
        <taxon>Trochodendraceae</taxon>
        <taxon>Tetracentron</taxon>
    </lineage>
</organism>
<keyword evidence="3" id="KW-1185">Reference proteome</keyword>
<reference evidence="2 3" key="1">
    <citation type="submission" date="2020-04" db="EMBL/GenBank/DDBJ databases">
        <title>Plant Genome Project.</title>
        <authorList>
            <person name="Zhang R.-G."/>
        </authorList>
    </citation>
    <scope>NUCLEOTIDE SEQUENCE [LARGE SCALE GENOMIC DNA]</scope>
    <source>
        <strain evidence="2">YNK0</strain>
        <tissue evidence="2">Leaf</tissue>
    </source>
</reference>
<feature type="coiled-coil region" evidence="1">
    <location>
        <begin position="221"/>
        <end position="262"/>
    </location>
</feature>
<keyword evidence="1" id="KW-0175">Coiled coil</keyword>
<dbReference type="PANTHER" id="PTHR39104:SF1">
    <property type="entry name" value="AMINO ACID-LIGASE"/>
    <property type="match status" value="1"/>
</dbReference>
<evidence type="ECO:0000313" key="2">
    <source>
        <dbReference type="EMBL" id="KAF8402107.1"/>
    </source>
</evidence>
<gene>
    <name evidence="2" type="ORF">HHK36_013059</name>
</gene>